<sequence length="285" mass="31749">MTLRVHHPPEPDCPRLPAALGAVASTLLIPLAARACGDALFPEVAVGDRHAARLLHALGAEVQPFLNDQPTLYGVLARTQVFRGQAEAFLHDHPRALGISLACGLAHYFQWLDNGRNRWIDADLPEVTALREQLLPSEPRRRNVGFDLSQPGWWQRLDLPGPHARTPLLLICEGVLMYFEPAQVAAVLREIGDNAPPGSLLLFDFICAQAVGQAQWHPSVRHTGAQFRWGPRRSDELATLHPRLQLQAEHRVMQGYGWPFATLDPFFRWCFGVPLYGVAQMRVAP</sequence>
<dbReference type="PIRSF" id="PIRSF028177">
    <property type="entry name" value="Polyketide_synth_Omtfrase_TcmP"/>
    <property type="match status" value="1"/>
</dbReference>
<name>A0ABX2E9H8_9BURK</name>
<evidence type="ECO:0000313" key="3">
    <source>
        <dbReference type="EMBL" id="NRF65659.1"/>
    </source>
</evidence>
<dbReference type="InterPro" id="IPR016874">
    <property type="entry name" value="TcmP-like"/>
</dbReference>
<reference evidence="3 4" key="1">
    <citation type="submission" date="2020-05" db="EMBL/GenBank/DDBJ databases">
        <title>Aquincola sp. isolate from soil.</title>
        <authorList>
            <person name="Han J."/>
            <person name="Kim D.-U."/>
        </authorList>
    </citation>
    <scope>NUCLEOTIDE SEQUENCE [LARGE SCALE GENOMIC DNA]</scope>
    <source>
        <strain evidence="3 4">S2</strain>
    </source>
</reference>
<evidence type="ECO:0000256" key="1">
    <source>
        <dbReference type="ARBA" id="ARBA00022603"/>
    </source>
</evidence>
<dbReference type="InterPro" id="IPR029063">
    <property type="entry name" value="SAM-dependent_MTases_sf"/>
</dbReference>
<keyword evidence="1 3" id="KW-0489">Methyltransferase</keyword>
<dbReference type="Gene3D" id="3.40.50.150">
    <property type="entry name" value="Vaccinia Virus protein VP39"/>
    <property type="match status" value="1"/>
</dbReference>
<accession>A0ABX2E9H8</accession>
<keyword evidence="4" id="KW-1185">Reference proteome</keyword>
<dbReference type="PANTHER" id="PTHR43619">
    <property type="entry name" value="S-ADENOSYL-L-METHIONINE-DEPENDENT METHYLTRANSFERASE YKTD-RELATED"/>
    <property type="match status" value="1"/>
</dbReference>
<proteinExistence type="predicted"/>
<dbReference type="InterPro" id="IPR007213">
    <property type="entry name" value="Ppm1/Ppm2/Tcmp"/>
</dbReference>
<evidence type="ECO:0000256" key="2">
    <source>
        <dbReference type="ARBA" id="ARBA00022679"/>
    </source>
</evidence>
<comment type="caution">
    <text evidence="3">The sequence shown here is derived from an EMBL/GenBank/DDBJ whole genome shotgun (WGS) entry which is preliminary data.</text>
</comment>
<dbReference type="GO" id="GO:0032259">
    <property type="term" value="P:methylation"/>
    <property type="evidence" value="ECO:0007669"/>
    <property type="project" value="UniProtKB-KW"/>
</dbReference>
<dbReference type="Proteomes" id="UP000737171">
    <property type="component" value="Unassembled WGS sequence"/>
</dbReference>
<gene>
    <name evidence="3" type="ORF">HLB44_01545</name>
</gene>
<dbReference type="SUPFAM" id="SSF53335">
    <property type="entry name" value="S-adenosyl-L-methionine-dependent methyltransferases"/>
    <property type="match status" value="1"/>
</dbReference>
<dbReference type="EMBL" id="JABRWJ010000001">
    <property type="protein sequence ID" value="NRF65659.1"/>
    <property type="molecule type" value="Genomic_DNA"/>
</dbReference>
<dbReference type="GO" id="GO:0008168">
    <property type="term" value="F:methyltransferase activity"/>
    <property type="evidence" value="ECO:0007669"/>
    <property type="project" value="UniProtKB-KW"/>
</dbReference>
<protein>
    <submittedName>
        <fullName evidence="3">Class I SAM-dependent methyltransferase</fullName>
    </submittedName>
</protein>
<evidence type="ECO:0000313" key="4">
    <source>
        <dbReference type="Proteomes" id="UP000737171"/>
    </source>
</evidence>
<dbReference type="PANTHER" id="PTHR43619:SF2">
    <property type="entry name" value="S-ADENOSYL-L-METHIONINE-DEPENDENT METHYLTRANSFERASES SUPERFAMILY PROTEIN"/>
    <property type="match status" value="1"/>
</dbReference>
<keyword evidence="2" id="KW-0808">Transferase</keyword>
<dbReference type="Pfam" id="PF04072">
    <property type="entry name" value="LCM"/>
    <property type="match status" value="1"/>
</dbReference>
<organism evidence="3 4">
    <name type="scientific">Pseudaquabacterium terrae</name>
    <dbReference type="NCBI Taxonomy" id="2732868"/>
    <lineage>
        <taxon>Bacteria</taxon>
        <taxon>Pseudomonadati</taxon>
        <taxon>Pseudomonadota</taxon>
        <taxon>Betaproteobacteria</taxon>
        <taxon>Burkholderiales</taxon>
        <taxon>Sphaerotilaceae</taxon>
        <taxon>Pseudaquabacterium</taxon>
    </lineage>
</organism>